<dbReference type="InterPro" id="IPR053137">
    <property type="entry name" value="NLR-like"/>
</dbReference>
<dbReference type="InterPro" id="IPR011990">
    <property type="entry name" value="TPR-like_helical_dom_sf"/>
</dbReference>
<dbReference type="InterPro" id="IPR000845">
    <property type="entry name" value="Nucleoside_phosphorylase_d"/>
</dbReference>
<sequence>MGQAQVQQGSNNFGNTTVSHGQAALGNFNDSVIRQANNNATSPVISSNKGTKKTEEHRREAYTVAWICALPREQAALVLDDVHEKLQSKPHETTYILGRIDVHNVVVACLPTMGTTAAARCVARLEDGFKSLRFILLVGIGGGVPTKTDIRLGDVIVSAPTKKYGGVLQYDYGTKFQTEHLEIRPSALGRPSELLVTAIAAMNTRYTQSSDGKTIGEVLHHYTTMLGEKFPQMQSVRRPRRDQLFAASYRHLDDDLACDKCNCDAVNVVNRPLRSDAYPRIHAGLIASGNEVMRDAIERDRMAHETGVLCFEMEAAGLQTSLGWLVVRGVCDYCDSHKNKDWQDYAAAVATAYAKELLKVVPGSELEPEHPDTISAMSNLAVTLSDQGKTEEAASMQQQVLEMRQRILGPERPNPISAMKDH</sequence>
<dbReference type="InterPro" id="IPR035994">
    <property type="entry name" value="Nucleoside_phosphorylase_sf"/>
</dbReference>
<name>A0A5N6KQA2_9ROSI</name>
<evidence type="ECO:0000313" key="3">
    <source>
        <dbReference type="Proteomes" id="UP000327013"/>
    </source>
</evidence>
<proteinExistence type="predicted"/>
<accession>A0A5N6KQA2</accession>
<reference evidence="2 3" key="1">
    <citation type="submission" date="2019-06" db="EMBL/GenBank/DDBJ databases">
        <title>A chromosomal-level reference genome of Carpinus fangiana (Coryloideae, Betulaceae).</title>
        <authorList>
            <person name="Yang X."/>
            <person name="Wang Z."/>
            <person name="Zhang L."/>
            <person name="Hao G."/>
            <person name="Liu J."/>
            <person name="Yang Y."/>
        </authorList>
    </citation>
    <scope>NUCLEOTIDE SEQUENCE [LARGE SCALE GENOMIC DNA]</scope>
    <source>
        <strain evidence="2">Cfa_2016G</strain>
        <tissue evidence="2">Leaf</tissue>
    </source>
</reference>
<dbReference type="Pfam" id="PF13374">
    <property type="entry name" value="TPR_10"/>
    <property type="match status" value="1"/>
</dbReference>
<dbReference type="SUPFAM" id="SSF48452">
    <property type="entry name" value="TPR-like"/>
    <property type="match status" value="1"/>
</dbReference>
<dbReference type="Proteomes" id="UP000327013">
    <property type="component" value="Unassembled WGS sequence"/>
</dbReference>
<dbReference type="SUPFAM" id="SSF53167">
    <property type="entry name" value="Purine and uridine phosphorylases"/>
    <property type="match status" value="1"/>
</dbReference>
<dbReference type="Gene3D" id="3.40.50.1580">
    <property type="entry name" value="Nucleoside phosphorylase domain"/>
    <property type="match status" value="1"/>
</dbReference>
<keyword evidence="3" id="KW-1185">Reference proteome</keyword>
<dbReference type="AlphaFoldDB" id="A0A5N6KQA2"/>
<gene>
    <name evidence="2" type="ORF">FH972_021643</name>
</gene>
<dbReference type="GO" id="GO:0003824">
    <property type="term" value="F:catalytic activity"/>
    <property type="evidence" value="ECO:0007669"/>
    <property type="project" value="InterPro"/>
</dbReference>
<evidence type="ECO:0000259" key="1">
    <source>
        <dbReference type="Pfam" id="PF01048"/>
    </source>
</evidence>
<dbReference type="PANTHER" id="PTHR46082:SF11">
    <property type="entry name" value="AAA+ ATPASE DOMAIN-CONTAINING PROTEIN-RELATED"/>
    <property type="match status" value="1"/>
</dbReference>
<dbReference type="OrthoDB" id="1577640at2759"/>
<dbReference type="Pfam" id="PF01048">
    <property type="entry name" value="PNP_UDP_1"/>
    <property type="match status" value="1"/>
</dbReference>
<dbReference type="Gene3D" id="1.10.287.80">
    <property type="entry name" value="ATP synthase, gamma subunit, helix hairpin domain"/>
    <property type="match status" value="1"/>
</dbReference>
<dbReference type="GO" id="GO:0009116">
    <property type="term" value="P:nucleoside metabolic process"/>
    <property type="evidence" value="ECO:0007669"/>
    <property type="project" value="InterPro"/>
</dbReference>
<dbReference type="EMBL" id="VIBQ01000010">
    <property type="protein sequence ID" value="KAB8338698.1"/>
    <property type="molecule type" value="Genomic_DNA"/>
</dbReference>
<protein>
    <recommendedName>
        <fullName evidence="1">Nucleoside phosphorylase domain-containing protein</fullName>
    </recommendedName>
</protein>
<comment type="caution">
    <text evidence="2">The sequence shown here is derived from an EMBL/GenBank/DDBJ whole genome shotgun (WGS) entry which is preliminary data.</text>
</comment>
<evidence type="ECO:0000313" key="2">
    <source>
        <dbReference type="EMBL" id="KAB8338698.1"/>
    </source>
</evidence>
<feature type="domain" description="Nucleoside phosphorylase" evidence="1">
    <location>
        <begin position="64"/>
        <end position="355"/>
    </location>
</feature>
<dbReference type="PANTHER" id="PTHR46082">
    <property type="entry name" value="ATP/GTP-BINDING PROTEIN-RELATED"/>
    <property type="match status" value="1"/>
</dbReference>
<organism evidence="2 3">
    <name type="scientific">Carpinus fangiana</name>
    <dbReference type="NCBI Taxonomy" id="176857"/>
    <lineage>
        <taxon>Eukaryota</taxon>
        <taxon>Viridiplantae</taxon>
        <taxon>Streptophyta</taxon>
        <taxon>Embryophyta</taxon>
        <taxon>Tracheophyta</taxon>
        <taxon>Spermatophyta</taxon>
        <taxon>Magnoliopsida</taxon>
        <taxon>eudicotyledons</taxon>
        <taxon>Gunneridae</taxon>
        <taxon>Pentapetalae</taxon>
        <taxon>rosids</taxon>
        <taxon>fabids</taxon>
        <taxon>Fagales</taxon>
        <taxon>Betulaceae</taxon>
        <taxon>Carpinus</taxon>
    </lineage>
</organism>